<dbReference type="STRING" id="945553.A0A0D2M6N3"/>
<dbReference type="Pfam" id="PF24800">
    <property type="entry name" value="DUF7702"/>
    <property type="match status" value="1"/>
</dbReference>
<dbReference type="OrthoDB" id="5389493at2759"/>
<feature type="domain" description="DUF7702" evidence="2">
    <location>
        <begin position="22"/>
        <end position="227"/>
    </location>
</feature>
<protein>
    <recommendedName>
        <fullName evidence="2">DUF7702 domain-containing protein</fullName>
    </recommendedName>
</protein>
<feature type="transmembrane region" description="Helical" evidence="1">
    <location>
        <begin position="237"/>
        <end position="259"/>
    </location>
</feature>
<sequence>MASNNGINFAKAFGYHSLGAAIIFALLYFPLLAYFIFQSFARPTYVHFVMVVFCLIRIAAFSLRAVLVSIESEGQKLSLLIADQILFGVGFFGLLYSAYTLVLDIEIMLNRPESENPIIRLAKNRRLFRLALLIAVILVVSSTSSTNSDGTVSNSSKTQHAVGVAIFLVLTAVQAFQTLILAKMEIALSRQERRANERFGSRHAMSILLLASTLLLVREIFSIITVNDAAKQNTEHFWYPFFAVPEILVALLFTTPGLVPRREELQQRYPQNAQPHV</sequence>
<evidence type="ECO:0000256" key="1">
    <source>
        <dbReference type="SAM" id="Phobius"/>
    </source>
</evidence>
<dbReference type="AlphaFoldDB" id="A0A0D2M6N3"/>
<keyword evidence="1" id="KW-0812">Transmembrane</keyword>
<gene>
    <name evidence="3" type="ORF">HYPSUDRAFT_168757</name>
</gene>
<reference evidence="4" key="1">
    <citation type="submission" date="2014-04" db="EMBL/GenBank/DDBJ databases">
        <title>Evolutionary Origins and Diversification of the Mycorrhizal Mutualists.</title>
        <authorList>
            <consortium name="DOE Joint Genome Institute"/>
            <consortium name="Mycorrhizal Genomics Consortium"/>
            <person name="Kohler A."/>
            <person name="Kuo A."/>
            <person name="Nagy L.G."/>
            <person name="Floudas D."/>
            <person name="Copeland A."/>
            <person name="Barry K.W."/>
            <person name="Cichocki N."/>
            <person name="Veneault-Fourrey C."/>
            <person name="LaButti K."/>
            <person name="Lindquist E.A."/>
            <person name="Lipzen A."/>
            <person name="Lundell T."/>
            <person name="Morin E."/>
            <person name="Murat C."/>
            <person name="Riley R."/>
            <person name="Ohm R."/>
            <person name="Sun H."/>
            <person name="Tunlid A."/>
            <person name="Henrissat B."/>
            <person name="Grigoriev I.V."/>
            <person name="Hibbett D.S."/>
            <person name="Martin F."/>
        </authorList>
    </citation>
    <scope>NUCLEOTIDE SEQUENCE [LARGE SCALE GENOMIC DNA]</scope>
    <source>
        <strain evidence="4">FD-334 SS-4</strain>
    </source>
</reference>
<dbReference type="PANTHER" id="PTHR42109:SF2">
    <property type="entry name" value="INTEGRAL MEMBRANE PROTEIN"/>
    <property type="match status" value="1"/>
</dbReference>
<dbReference type="OMA" id="ALNEHSW"/>
<feature type="transmembrane region" description="Helical" evidence="1">
    <location>
        <begin position="126"/>
        <end position="144"/>
    </location>
</feature>
<keyword evidence="1" id="KW-0472">Membrane</keyword>
<feature type="transmembrane region" description="Helical" evidence="1">
    <location>
        <begin position="164"/>
        <end position="182"/>
    </location>
</feature>
<organism evidence="3 4">
    <name type="scientific">Hypholoma sublateritium (strain FD-334 SS-4)</name>
    <dbReference type="NCBI Taxonomy" id="945553"/>
    <lineage>
        <taxon>Eukaryota</taxon>
        <taxon>Fungi</taxon>
        <taxon>Dikarya</taxon>
        <taxon>Basidiomycota</taxon>
        <taxon>Agaricomycotina</taxon>
        <taxon>Agaricomycetes</taxon>
        <taxon>Agaricomycetidae</taxon>
        <taxon>Agaricales</taxon>
        <taxon>Agaricineae</taxon>
        <taxon>Strophariaceae</taxon>
        <taxon>Hypholoma</taxon>
    </lineage>
</organism>
<feature type="transmembrane region" description="Helical" evidence="1">
    <location>
        <begin position="203"/>
        <end position="225"/>
    </location>
</feature>
<evidence type="ECO:0000313" key="3">
    <source>
        <dbReference type="EMBL" id="KJA18843.1"/>
    </source>
</evidence>
<evidence type="ECO:0000259" key="2">
    <source>
        <dbReference type="Pfam" id="PF24800"/>
    </source>
</evidence>
<feature type="transmembrane region" description="Helical" evidence="1">
    <location>
        <begin position="85"/>
        <end position="105"/>
    </location>
</feature>
<proteinExistence type="predicted"/>
<feature type="transmembrane region" description="Helical" evidence="1">
    <location>
        <begin position="12"/>
        <end position="37"/>
    </location>
</feature>
<evidence type="ECO:0000313" key="4">
    <source>
        <dbReference type="Proteomes" id="UP000054270"/>
    </source>
</evidence>
<accession>A0A0D2M6N3</accession>
<keyword evidence="1" id="KW-1133">Transmembrane helix</keyword>
<feature type="transmembrane region" description="Helical" evidence="1">
    <location>
        <begin position="44"/>
        <end position="65"/>
    </location>
</feature>
<dbReference type="Proteomes" id="UP000054270">
    <property type="component" value="Unassembled WGS sequence"/>
</dbReference>
<dbReference type="InterPro" id="IPR056119">
    <property type="entry name" value="DUF7702"/>
</dbReference>
<dbReference type="PANTHER" id="PTHR42109">
    <property type="entry name" value="UNPLACED GENOMIC SCAFFOLD UM_SCAF_CONTIG_1.265, WHOLE GENOME SHOTGUN SEQUENCE"/>
    <property type="match status" value="1"/>
</dbReference>
<name>A0A0D2M6N3_HYPSF</name>
<dbReference type="EMBL" id="KN817584">
    <property type="protein sequence ID" value="KJA18843.1"/>
    <property type="molecule type" value="Genomic_DNA"/>
</dbReference>
<keyword evidence="4" id="KW-1185">Reference proteome</keyword>